<comment type="subcellular location">
    <subcellularLocation>
        <location evidence="1">Membrane</location>
    </subcellularLocation>
</comment>
<keyword evidence="2 4" id="KW-0472">Membrane</keyword>
<dbReference type="GO" id="GO:0001817">
    <property type="term" value="P:regulation of cytokine production"/>
    <property type="evidence" value="ECO:0007669"/>
    <property type="project" value="TreeGrafter"/>
</dbReference>
<dbReference type="InterPro" id="IPR013106">
    <property type="entry name" value="Ig_V-set"/>
</dbReference>
<dbReference type="GeneTree" id="ENSGT01150000287060"/>
<sequence length="140" mass="16036">KVRPGEDSLLQCQSPRGDVIILLEWRRSDLKSDTYVFFFRNQRPYENYQHKFFKGRVELRDPTMKDGDVSVILKNVSTSDTGTYECEITVRNTEGVVTETKHSRKDEIGRRHHGGLVAFGLLLAVIIVVVAVVISKKKEE</sequence>
<dbReference type="GO" id="GO:0005102">
    <property type="term" value="F:signaling receptor binding"/>
    <property type="evidence" value="ECO:0007669"/>
    <property type="project" value="TreeGrafter"/>
</dbReference>
<dbReference type="OMA" id="DNQPYES"/>
<dbReference type="SUPFAM" id="SSF48726">
    <property type="entry name" value="Immunoglobulin"/>
    <property type="match status" value="1"/>
</dbReference>
<evidence type="ECO:0000313" key="7">
    <source>
        <dbReference type="Proteomes" id="UP000261580"/>
    </source>
</evidence>
<dbReference type="PROSITE" id="PS50835">
    <property type="entry name" value="IG_LIKE"/>
    <property type="match status" value="1"/>
</dbReference>
<dbReference type="InterPro" id="IPR007110">
    <property type="entry name" value="Ig-like_dom"/>
</dbReference>
<dbReference type="Ensembl" id="ENSNBRT00000004814.1">
    <property type="protein sequence ID" value="ENSNBRP00000004673.1"/>
    <property type="gene ID" value="ENSNBRG00000003717.1"/>
</dbReference>
<evidence type="ECO:0000313" key="6">
    <source>
        <dbReference type="Ensembl" id="ENSNBRP00000004673.1"/>
    </source>
</evidence>
<organism evidence="6 7">
    <name type="scientific">Neolamprologus brichardi</name>
    <name type="common">Fairy cichlid</name>
    <name type="synonym">Lamprologus brichardi</name>
    <dbReference type="NCBI Taxonomy" id="32507"/>
    <lineage>
        <taxon>Eukaryota</taxon>
        <taxon>Metazoa</taxon>
        <taxon>Chordata</taxon>
        <taxon>Craniata</taxon>
        <taxon>Vertebrata</taxon>
        <taxon>Euteleostomi</taxon>
        <taxon>Actinopterygii</taxon>
        <taxon>Neopterygii</taxon>
        <taxon>Teleostei</taxon>
        <taxon>Neoteleostei</taxon>
        <taxon>Acanthomorphata</taxon>
        <taxon>Ovalentaria</taxon>
        <taxon>Cichlomorphae</taxon>
        <taxon>Cichliformes</taxon>
        <taxon>Cichlidae</taxon>
        <taxon>African cichlids</taxon>
        <taxon>Pseudocrenilabrinae</taxon>
        <taxon>Lamprologini</taxon>
        <taxon>Neolamprologus</taxon>
    </lineage>
</organism>
<keyword evidence="7" id="KW-1185">Reference proteome</keyword>
<dbReference type="InterPro" id="IPR036179">
    <property type="entry name" value="Ig-like_dom_sf"/>
</dbReference>
<dbReference type="GO" id="GO:0009897">
    <property type="term" value="C:external side of plasma membrane"/>
    <property type="evidence" value="ECO:0007669"/>
    <property type="project" value="TreeGrafter"/>
</dbReference>
<keyword evidence="3" id="KW-0393">Immunoglobulin domain</keyword>
<dbReference type="Proteomes" id="UP000261580">
    <property type="component" value="Unassembled WGS sequence"/>
</dbReference>
<keyword evidence="4" id="KW-0812">Transmembrane</keyword>
<dbReference type="Bgee" id="ENSNBRG00000003717">
    <property type="expression patterns" value="Expressed in blood and 8 other cell types or tissues"/>
</dbReference>
<dbReference type="InterPro" id="IPR013783">
    <property type="entry name" value="Ig-like_fold"/>
</dbReference>
<evidence type="ECO:0000256" key="2">
    <source>
        <dbReference type="ARBA" id="ARBA00023136"/>
    </source>
</evidence>
<dbReference type="GO" id="GO:0050852">
    <property type="term" value="P:T cell receptor signaling pathway"/>
    <property type="evidence" value="ECO:0007669"/>
    <property type="project" value="TreeGrafter"/>
</dbReference>
<reference evidence="6" key="2">
    <citation type="submission" date="2025-09" db="UniProtKB">
        <authorList>
            <consortium name="Ensembl"/>
        </authorList>
    </citation>
    <scope>IDENTIFICATION</scope>
</reference>
<dbReference type="PANTHER" id="PTHR24100">
    <property type="entry name" value="BUTYROPHILIN"/>
    <property type="match status" value="1"/>
</dbReference>
<feature type="transmembrane region" description="Helical" evidence="4">
    <location>
        <begin position="114"/>
        <end position="134"/>
    </location>
</feature>
<evidence type="ECO:0000256" key="3">
    <source>
        <dbReference type="ARBA" id="ARBA00023319"/>
    </source>
</evidence>
<feature type="domain" description="Ig-like" evidence="5">
    <location>
        <begin position="1"/>
        <end position="98"/>
    </location>
</feature>
<dbReference type="Gene3D" id="2.60.40.10">
    <property type="entry name" value="Immunoglobulins"/>
    <property type="match status" value="1"/>
</dbReference>
<evidence type="ECO:0000256" key="4">
    <source>
        <dbReference type="SAM" id="Phobius"/>
    </source>
</evidence>
<dbReference type="Pfam" id="PF07686">
    <property type="entry name" value="V-set"/>
    <property type="match status" value="1"/>
</dbReference>
<dbReference type="InterPro" id="IPR050504">
    <property type="entry name" value="IgSF_BTN/MOG"/>
</dbReference>
<evidence type="ECO:0000259" key="5">
    <source>
        <dbReference type="PROSITE" id="PS50835"/>
    </source>
</evidence>
<evidence type="ECO:0000256" key="1">
    <source>
        <dbReference type="ARBA" id="ARBA00004370"/>
    </source>
</evidence>
<keyword evidence="4" id="KW-1133">Transmembrane helix</keyword>
<accession>A0A3Q4GDN4</accession>
<reference evidence="6" key="1">
    <citation type="submission" date="2025-08" db="UniProtKB">
        <authorList>
            <consortium name="Ensembl"/>
        </authorList>
    </citation>
    <scope>IDENTIFICATION</scope>
</reference>
<name>A0A3Q4GDN4_NEOBR</name>
<dbReference type="AlphaFoldDB" id="A0A3Q4GDN4"/>
<proteinExistence type="predicted"/>
<protein>
    <recommendedName>
        <fullName evidence="5">Ig-like domain-containing protein</fullName>
    </recommendedName>
</protein>
<dbReference type="PANTHER" id="PTHR24100:SF151">
    <property type="entry name" value="ICOS LIGAND"/>
    <property type="match status" value="1"/>
</dbReference>